<dbReference type="GO" id="GO:0015087">
    <property type="term" value="F:cobalt ion transmembrane transporter activity"/>
    <property type="evidence" value="ECO:0007669"/>
    <property type="project" value="TreeGrafter"/>
</dbReference>
<sequence length="321" mass="36281">MLRCTRFRNGRPEDIPGGETLDALRDIPEDAFVWLEVPPERFDLLHEAARLLELPALAVEDAGRPHHRAKLERYPGCEFIVLKVLGYAEERSAVSTSELLMFLTERVLITVRHGGQDPAAEARRRAADRPDLVALGTRAMVYLLADSVVDSYLVIAAQLGEDLVELEQRVFAPNRDDPTEDLYSLKREVLEFRDAIEPLLPVAHQMIRQDNGVPGLLGQHFRNVADHVIRAERQIVSCDELLNSVLAAQFSRAGLWQNEDMRKISAWAAIALIPTIVGAIYGMNFENMPELHWAFGYPLALLVIIVLCCVVYAMLRRNRWL</sequence>
<dbReference type="InterPro" id="IPR045863">
    <property type="entry name" value="CorA_TM1_TM2"/>
</dbReference>
<gene>
    <name evidence="13" type="ORF">SAMN05216215_1002204</name>
</gene>
<keyword evidence="3" id="KW-0813">Transport</keyword>
<keyword evidence="5 12" id="KW-0812">Transmembrane</keyword>
<dbReference type="GO" id="GO:0050897">
    <property type="term" value="F:cobalt ion binding"/>
    <property type="evidence" value="ECO:0007669"/>
    <property type="project" value="TreeGrafter"/>
</dbReference>
<evidence type="ECO:0000256" key="12">
    <source>
        <dbReference type="SAM" id="Phobius"/>
    </source>
</evidence>
<feature type="transmembrane region" description="Helical" evidence="12">
    <location>
        <begin position="295"/>
        <end position="315"/>
    </location>
</feature>
<dbReference type="AlphaFoldDB" id="A0A1H2SFX0"/>
<dbReference type="PANTHER" id="PTHR46494">
    <property type="entry name" value="CORA FAMILY METAL ION TRANSPORTER (EUROFUNG)"/>
    <property type="match status" value="1"/>
</dbReference>
<evidence type="ECO:0000256" key="11">
    <source>
        <dbReference type="ARBA" id="ARBA00045497"/>
    </source>
</evidence>
<dbReference type="SUPFAM" id="SSF144083">
    <property type="entry name" value="Magnesium transport protein CorA, transmembrane region"/>
    <property type="match status" value="1"/>
</dbReference>
<evidence type="ECO:0000256" key="6">
    <source>
        <dbReference type="ARBA" id="ARBA00022842"/>
    </source>
</evidence>
<evidence type="ECO:0000256" key="1">
    <source>
        <dbReference type="ARBA" id="ARBA00004651"/>
    </source>
</evidence>
<dbReference type="GO" id="GO:0005886">
    <property type="term" value="C:plasma membrane"/>
    <property type="evidence" value="ECO:0007669"/>
    <property type="project" value="UniProtKB-SubCell"/>
</dbReference>
<dbReference type="OrthoDB" id="9803416at2"/>
<evidence type="ECO:0000256" key="3">
    <source>
        <dbReference type="ARBA" id="ARBA00022448"/>
    </source>
</evidence>
<proteinExistence type="inferred from homology"/>
<evidence type="ECO:0000256" key="7">
    <source>
        <dbReference type="ARBA" id="ARBA00022989"/>
    </source>
</evidence>
<organism evidence="13 14">
    <name type="scientific">Saccharopolyspora shandongensis</name>
    <dbReference type="NCBI Taxonomy" id="418495"/>
    <lineage>
        <taxon>Bacteria</taxon>
        <taxon>Bacillati</taxon>
        <taxon>Actinomycetota</taxon>
        <taxon>Actinomycetes</taxon>
        <taxon>Pseudonocardiales</taxon>
        <taxon>Pseudonocardiaceae</taxon>
        <taxon>Saccharopolyspora</taxon>
    </lineage>
</organism>
<dbReference type="Proteomes" id="UP000199529">
    <property type="component" value="Unassembled WGS sequence"/>
</dbReference>
<dbReference type="Gene3D" id="3.30.460.20">
    <property type="entry name" value="CorA soluble domain-like"/>
    <property type="match status" value="1"/>
</dbReference>
<comment type="subcellular location">
    <subcellularLocation>
        <location evidence="1">Cell membrane</location>
        <topology evidence="1">Multi-pass membrane protein</topology>
    </subcellularLocation>
</comment>
<evidence type="ECO:0000313" key="14">
    <source>
        <dbReference type="Proteomes" id="UP000199529"/>
    </source>
</evidence>
<name>A0A1H2SFX0_9PSEU</name>
<evidence type="ECO:0000256" key="4">
    <source>
        <dbReference type="ARBA" id="ARBA00022475"/>
    </source>
</evidence>
<dbReference type="GO" id="GO:0015095">
    <property type="term" value="F:magnesium ion transmembrane transporter activity"/>
    <property type="evidence" value="ECO:0007669"/>
    <property type="project" value="TreeGrafter"/>
</dbReference>
<keyword evidence="7 12" id="KW-1133">Transmembrane helix</keyword>
<reference evidence="14" key="1">
    <citation type="submission" date="2016-10" db="EMBL/GenBank/DDBJ databases">
        <authorList>
            <person name="Varghese N."/>
            <person name="Submissions S."/>
        </authorList>
    </citation>
    <scope>NUCLEOTIDE SEQUENCE [LARGE SCALE GENOMIC DNA]</scope>
    <source>
        <strain evidence="14">CGMCC 4.3530</strain>
    </source>
</reference>
<dbReference type="InterPro" id="IPR045861">
    <property type="entry name" value="CorA_cytoplasmic_dom"/>
</dbReference>
<dbReference type="RefSeq" id="WP_143060844.1">
    <property type="nucleotide sequence ID" value="NZ_FNOK01000002.1"/>
</dbReference>
<dbReference type="CDD" id="cd12830">
    <property type="entry name" value="MtCorA-like"/>
    <property type="match status" value="1"/>
</dbReference>
<evidence type="ECO:0000256" key="9">
    <source>
        <dbReference type="ARBA" id="ARBA00023136"/>
    </source>
</evidence>
<dbReference type="PANTHER" id="PTHR46494:SF1">
    <property type="entry name" value="CORA FAMILY METAL ION TRANSPORTER (EUROFUNG)"/>
    <property type="match status" value="1"/>
</dbReference>
<evidence type="ECO:0000256" key="2">
    <source>
        <dbReference type="ARBA" id="ARBA00009765"/>
    </source>
</evidence>
<dbReference type="InterPro" id="IPR002523">
    <property type="entry name" value="MgTranspt_CorA/ZnTranspt_ZntB"/>
</dbReference>
<protein>
    <submittedName>
        <fullName evidence="13">Magnesium transporter</fullName>
    </submittedName>
</protein>
<keyword evidence="14" id="KW-1185">Reference proteome</keyword>
<evidence type="ECO:0000313" key="13">
    <source>
        <dbReference type="EMBL" id="SDW30415.1"/>
    </source>
</evidence>
<keyword evidence="6" id="KW-0460">Magnesium</keyword>
<dbReference type="EMBL" id="FNOK01000002">
    <property type="protein sequence ID" value="SDW30415.1"/>
    <property type="molecule type" value="Genomic_DNA"/>
</dbReference>
<feature type="transmembrane region" description="Helical" evidence="12">
    <location>
        <begin position="264"/>
        <end position="283"/>
    </location>
</feature>
<dbReference type="SUPFAM" id="SSF143865">
    <property type="entry name" value="CorA soluble domain-like"/>
    <property type="match status" value="1"/>
</dbReference>
<keyword evidence="4" id="KW-1003">Cell membrane</keyword>
<comment type="catalytic activity">
    <reaction evidence="10">
        <text>Mg(2+)(in) = Mg(2+)(out)</text>
        <dbReference type="Rhea" id="RHEA:29827"/>
        <dbReference type="ChEBI" id="CHEBI:18420"/>
    </reaction>
</comment>
<evidence type="ECO:0000256" key="5">
    <source>
        <dbReference type="ARBA" id="ARBA00022692"/>
    </source>
</evidence>
<dbReference type="GO" id="GO:0000287">
    <property type="term" value="F:magnesium ion binding"/>
    <property type="evidence" value="ECO:0007669"/>
    <property type="project" value="TreeGrafter"/>
</dbReference>
<comment type="similarity">
    <text evidence="2">Belongs to the CorA metal ion transporter (MIT) (TC 1.A.35) family.</text>
</comment>
<dbReference type="Pfam" id="PF01544">
    <property type="entry name" value="CorA"/>
    <property type="match status" value="1"/>
</dbReference>
<accession>A0A1H2SFX0</accession>
<evidence type="ECO:0000256" key="8">
    <source>
        <dbReference type="ARBA" id="ARBA00023065"/>
    </source>
</evidence>
<keyword evidence="8" id="KW-0406">Ion transport</keyword>
<keyword evidence="9 12" id="KW-0472">Membrane</keyword>
<comment type="function">
    <text evidence="11">Mediates influx of magnesium ions. Alternates between open and closed states. Activated by low cytoplasmic Mg(2+) levels. Inactive when cytoplasmic Mg(2+) levels are high.</text>
</comment>
<dbReference type="STRING" id="418495.SAMN05216215_1002204"/>
<dbReference type="FunFam" id="1.20.58.340:FF:000004">
    <property type="entry name" value="Magnesium transport protein CorA"/>
    <property type="match status" value="1"/>
</dbReference>
<dbReference type="Gene3D" id="1.20.58.340">
    <property type="entry name" value="Magnesium transport protein CorA, transmembrane region"/>
    <property type="match status" value="2"/>
</dbReference>
<evidence type="ECO:0000256" key="10">
    <source>
        <dbReference type="ARBA" id="ARBA00034269"/>
    </source>
</evidence>